<dbReference type="Proteomes" id="UP000199064">
    <property type="component" value="Unassembled WGS sequence"/>
</dbReference>
<evidence type="ECO:0000313" key="3">
    <source>
        <dbReference type="EMBL" id="SEB34494.1"/>
    </source>
</evidence>
<evidence type="ECO:0000256" key="2">
    <source>
        <dbReference type="SAM" id="SignalP"/>
    </source>
</evidence>
<keyword evidence="2" id="KW-0732">Signal</keyword>
<dbReference type="RefSeq" id="WP_007007908.1">
    <property type="nucleotide sequence ID" value="NZ_FNSL01000001.1"/>
</dbReference>
<keyword evidence="4" id="KW-1185">Reference proteome</keyword>
<reference evidence="4" key="1">
    <citation type="submission" date="2016-10" db="EMBL/GenBank/DDBJ databases">
        <authorList>
            <person name="Varghese N."/>
            <person name="Submissions S."/>
        </authorList>
    </citation>
    <scope>NUCLEOTIDE SEQUENCE [LARGE SCALE GENOMIC DNA]</scope>
    <source>
        <strain evidence="4">ES.061</strain>
    </source>
</reference>
<gene>
    <name evidence="3" type="ORF">SAMN05216452_0072</name>
</gene>
<protein>
    <submittedName>
        <fullName evidence="3">Uncharacterized protein</fullName>
    </submittedName>
</protein>
<evidence type="ECO:0000313" key="4">
    <source>
        <dbReference type="Proteomes" id="UP000199064"/>
    </source>
</evidence>
<dbReference type="EMBL" id="FNSL01000001">
    <property type="protein sequence ID" value="SEB34494.1"/>
    <property type="molecule type" value="Genomic_DNA"/>
</dbReference>
<dbReference type="AlphaFoldDB" id="A0A1H4IK49"/>
<feature type="signal peptide" evidence="2">
    <location>
        <begin position="1"/>
        <end position="20"/>
    </location>
</feature>
<organism evidence="3 4">
    <name type="scientific">Nitratireductor aquibiodomus</name>
    <dbReference type="NCBI Taxonomy" id="204799"/>
    <lineage>
        <taxon>Bacteria</taxon>
        <taxon>Pseudomonadati</taxon>
        <taxon>Pseudomonadota</taxon>
        <taxon>Alphaproteobacteria</taxon>
        <taxon>Hyphomicrobiales</taxon>
        <taxon>Phyllobacteriaceae</taxon>
        <taxon>Nitratireductor</taxon>
    </lineage>
</organism>
<feature type="compositionally biased region" description="Basic and acidic residues" evidence="1">
    <location>
        <begin position="51"/>
        <end position="65"/>
    </location>
</feature>
<name>A0A1H4IK49_9HYPH</name>
<evidence type="ECO:0000256" key="1">
    <source>
        <dbReference type="SAM" id="MobiDB-lite"/>
    </source>
</evidence>
<feature type="region of interest" description="Disordered" evidence="1">
    <location>
        <begin position="51"/>
        <end position="79"/>
    </location>
</feature>
<proteinExistence type="predicted"/>
<accession>A0A1H4IK49</accession>
<sequence>MKRYALLVALIGLSPAAAYAHSCPVLMGEIDQAMPTASLSESDRARVQELRAQGEEQHKAGDHDASMSSLEEAKALLGL</sequence>
<feature type="chain" id="PRO_5011754042" evidence="2">
    <location>
        <begin position="21"/>
        <end position="79"/>
    </location>
</feature>